<name>A0A0C2MYZ9_THEKT</name>
<organism evidence="1 2">
    <name type="scientific">Thelohanellus kitauei</name>
    <name type="common">Myxosporean</name>
    <dbReference type="NCBI Taxonomy" id="669202"/>
    <lineage>
        <taxon>Eukaryota</taxon>
        <taxon>Metazoa</taxon>
        <taxon>Cnidaria</taxon>
        <taxon>Myxozoa</taxon>
        <taxon>Myxosporea</taxon>
        <taxon>Bivalvulida</taxon>
        <taxon>Platysporina</taxon>
        <taxon>Myxobolidae</taxon>
        <taxon>Thelohanellus</taxon>
    </lineage>
</organism>
<dbReference type="Proteomes" id="UP000031668">
    <property type="component" value="Unassembled WGS sequence"/>
</dbReference>
<dbReference type="EMBL" id="JWZT01003419">
    <property type="protein sequence ID" value="KII66877.1"/>
    <property type="molecule type" value="Genomic_DNA"/>
</dbReference>
<proteinExistence type="predicted"/>
<sequence>MSNSTGHQQVRIVLTGRVLSKVIQFLSTYFERGWRTNRKKKARDVQTCSVTLLHGLYVTRECDVVHVWKDIRRGGTLLQAVSLVRGSYPLNIHPYPLPTRATLPNRHSFARNEYLV</sequence>
<accession>A0A0C2MYZ9</accession>
<gene>
    <name evidence="1" type="ORF">RF11_08148</name>
</gene>
<evidence type="ECO:0000313" key="1">
    <source>
        <dbReference type="EMBL" id="KII66877.1"/>
    </source>
</evidence>
<reference evidence="1 2" key="1">
    <citation type="journal article" date="2014" name="Genome Biol. Evol.">
        <title>The genome of the myxosporean Thelohanellus kitauei shows adaptations to nutrient acquisition within its fish host.</title>
        <authorList>
            <person name="Yang Y."/>
            <person name="Xiong J."/>
            <person name="Zhou Z."/>
            <person name="Huo F."/>
            <person name="Miao W."/>
            <person name="Ran C."/>
            <person name="Liu Y."/>
            <person name="Zhang J."/>
            <person name="Feng J."/>
            <person name="Wang M."/>
            <person name="Wang M."/>
            <person name="Wang L."/>
            <person name="Yao B."/>
        </authorList>
    </citation>
    <scope>NUCLEOTIDE SEQUENCE [LARGE SCALE GENOMIC DNA]</scope>
    <source>
        <strain evidence="1">Wuqing</strain>
    </source>
</reference>
<comment type="caution">
    <text evidence="1">The sequence shown here is derived from an EMBL/GenBank/DDBJ whole genome shotgun (WGS) entry which is preliminary data.</text>
</comment>
<keyword evidence="2" id="KW-1185">Reference proteome</keyword>
<dbReference type="AlphaFoldDB" id="A0A0C2MYZ9"/>
<evidence type="ECO:0000313" key="2">
    <source>
        <dbReference type="Proteomes" id="UP000031668"/>
    </source>
</evidence>
<protein>
    <submittedName>
        <fullName evidence="1">Uncharacterized protein</fullName>
    </submittedName>
</protein>